<dbReference type="EMBL" id="JACMSC010000018">
    <property type="protein sequence ID" value="KAG6476255.1"/>
    <property type="molecule type" value="Genomic_DNA"/>
</dbReference>
<dbReference type="InterPro" id="IPR000225">
    <property type="entry name" value="Armadillo"/>
</dbReference>
<gene>
    <name evidence="10" type="ORF">ZIOFF_065494</name>
</gene>
<evidence type="ECO:0000256" key="6">
    <source>
        <dbReference type="ARBA" id="ARBA00022786"/>
    </source>
</evidence>
<dbReference type="InterPro" id="IPR011989">
    <property type="entry name" value="ARM-like"/>
</dbReference>
<evidence type="ECO:0000259" key="9">
    <source>
        <dbReference type="PROSITE" id="PS51698"/>
    </source>
</evidence>
<dbReference type="PROSITE" id="PS50176">
    <property type="entry name" value="ARM_REPEAT"/>
    <property type="match status" value="2"/>
</dbReference>
<dbReference type="InterPro" id="IPR013083">
    <property type="entry name" value="Znf_RING/FYVE/PHD"/>
</dbReference>
<dbReference type="PANTHER" id="PTHR23315:SF307">
    <property type="entry name" value="U-BOX DOMAIN-CONTAINING PROTEIN 19"/>
    <property type="match status" value="1"/>
</dbReference>
<dbReference type="Pfam" id="PF04564">
    <property type="entry name" value="U-box"/>
    <property type="match status" value="1"/>
</dbReference>
<dbReference type="Pfam" id="PF25598">
    <property type="entry name" value="ARM_PUB"/>
    <property type="match status" value="1"/>
</dbReference>
<dbReference type="SUPFAM" id="SSF57850">
    <property type="entry name" value="RING/U-box"/>
    <property type="match status" value="1"/>
</dbReference>
<dbReference type="AlphaFoldDB" id="A0A8J5EX73"/>
<evidence type="ECO:0000313" key="11">
    <source>
        <dbReference type="Proteomes" id="UP000734854"/>
    </source>
</evidence>
<dbReference type="Gene3D" id="3.30.40.10">
    <property type="entry name" value="Zinc/RING finger domain, C3HC4 (zinc finger)"/>
    <property type="match status" value="1"/>
</dbReference>
<evidence type="ECO:0000256" key="2">
    <source>
        <dbReference type="ARBA" id="ARBA00004906"/>
    </source>
</evidence>
<dbReference type="GO" id="GO:0016567">
    <property type="term" value="P:protein ubiquitination"/>
    <property type="evidence" value="ECO:0007669"/>
    <property type="project" value="UniProtKB-UniPathway"/>
</dbReference>
<evidence type="ECO:0000313" key="10">
    <source>
        <dbReference type="EMBL" id="KAG6476255.1"/>
    </source>
</evidence>
<accession>A0A8J5EX73</accession>
<dbReference type="GO" id="GO:0061630">
    <property type="term" value="F:ubiquitin protein ligase activity"/>
    <property type="evidence" value="ECO:0007669"/>
    <property type="project" value="UniProtKB-EC"/>
</dbReference>
<evidence type="ECO:0000256" key="3">
    <source>
        <dbReference type="ARBA" id="ARBA00012483"/>
    </source>
</evidence>
<dbReference type="UniPathway" id="UPA00143"/>
<reference evidence="10 11" key="1">
    <citation type="submission" date="2020-08" db="EMBL/GenBank/DDBJ databases">
        <title>Plant Genome Project.</title>
        <authorList>
            <person name="Zhang R.-G."/>
        </authorList>
    </citation>
    <scope>NUCLEOTIDE SEQUENCE [LARGE SCALE GENOMIC DNA]</scope>
    <source>
        <tissue evidence="10">Rhizome</tissue>
    </source>
</reference>
<evidence type="ECO:0000256" key="8">
    <source>
        <dbReference type="SAM" id="MobiDB-lite"/>
    </source>
</evidence>
<sequence length="716" mass="77043">MRVIIKYLVGSARAARSVLLYLFPHPEMAYATGRRRFLSLPAVQPGGEVSPAVLSHSLACLADEILALRNATFPVHRRNAREAIRQVSAIREFLADVAPASLPASAAVALSELHITLQKLANLLRDCARPGARLWVLMHSEKVSNDFRALIKSVGTALDVVLPLSATDASPEVKELVRLVAEQAWKAEVGTVPADALTARNVESAIVHFENGIAPDPIDLEQIMEHLRIRSWIDCNEEILFLEDLSSSSAEDIDVVEQKEAALLGGLTALMVYCRVTVFDAGDDRKSGEANQQKAPPRTMNQVMNLDDLRCPISYEMMLDPVTIATGHTYGRASISKWFKSGSLTCPVTGEKLTDATFVPNSSVRYLVEQLYRSNNLPIPEPSSRQRNSSKSAVTTPDSTAAAKATMMVAAFLVSKLSSSSTRREQRKAASEIRKLTKSNVFNRACTVNAGAVPWLLHLLSSREASTEDNAVAALLNLSKHPSGGRAIVDAGGLGVVVDVIRVALKVESQQNAAAILFYLSSMEDCPAEIGNMPDAIPTLVELVREGSYRGKKNAVVTLFGLLLCHSNRIKILEAGAVPALIALLPSQERGDIASDAVAVLAKISEQPDGAAAIVSCAEGIPRLVEFFRTTGSRSGRENCVSALLSMCVHGGVEVVSSLSQMPALMPALYSLVTEGSPRAGKKARLLIDRIHLLDEQGWPAMAPSSVQDHGVVHAQ</sequence>
<organism evidence="10 11">
    <name type="scientific">Zingiber officinale</name>
    <name type="common">Ginger</name>
    <name type="synonym">Amomum zingiber</name>
    <dbReference type="NCBI Taxonomy" id="94328"/>
    <lineage>
        <taxon>Eukaryota</taxon>
        <taxon>Viridiplantae</taxon>
        <taxon>Streptophyta</taxon>
        <taxon>Embryophyta</taxon>
        <taxon>Tracheophyta</taxon>
        <taxon>Spermatophyta</taxon>
        <taxon>Magnoliopsida</taxon>
        <taxon>Liliopsida</taxon>
        <taxon>Zingiberales</taxon>
        <taxon>Zingiberaceae</taxon>
        <taxon>Zingiber</taxon>
    </lineage>
</organism>
<feature type="repeat" description="ARM" evidence="7">
    <location>
        <begin position="451"/>
        <end position="493"/>
    </location>
</feature>
<proteinExistence type="predicted"/>
<dbReference type="InterPro" id="IPR016024">
    <property type="entry name" value="ARM-type_fold"/>
</dbReference>
<keyword evidence="5" id="KW-0677">Repeat</keyword>
<dbReference type="CDD" id="cd16664">
    <property type="entry name" value="RING-Ubox_PUB"/>
    <property type="match status" value="1"/>
</dbReference>
<evidence type="ECO:0000256" key="7">
    <source>
        <dbReference type="PROSITE-ProRule" id="PRU00259"/>
    </source>
</evidence>
<comment type="caution">
    <text evidence="10">The sequence shown here is derived from an EMBL/GenBank/DDBJ whole genome shotgun (WGS) entry which is preliminary data.</text>
</comment>
<dbReference type="GO" id="GO:0010029">
    <property type="term" value="P:regulation of seed germination"/>
    <property type="evidence" value="ECO:0007669"/>
    <property type="project" value="UniProtKB-ARBA"/>
</dbReference>
<name>A0A8J5EX73_ZINOF</name>
<evidence type="ECO:0000256" key="1">
    <source>
        <dbReference type="ARBA" id="ARBA00000900"/>
    </source>
</evidence>
<keyword evidence="4" id="KW-0808">Transferase</keyword>
<dbReference type="FunFam" id="3.30.40.10:FF:000442">
    <property type="entry name" value="RING-type E3 ubiquitin transferase"/>
    <property type="match status" value="1"/>
</dbReference>
<dbReference type="FunFam" id="1.25.10.10:FF:000485">
    <property type="entry name" value="RING-type E3 ubiquitin transferase"/>
    <property type="match status" value="1"/>
</dbReference>
<dbReference type="SMART" id="SM00185">
    <property type="entry name" value="ARM"/>
    <property type="match status" value="4"/>
</dbReference>
<feature type="repeat" description="ARM" evidence="7">
    <location>
        <begin position="576"/>
        <end position="615"/>
    </location>
</feature>
<keyword evidence="11" id="KW-1185">Reference proteome</keyword>
<evidence type="ECO:0000256" key="4">
    <source>
        <dbReference type="ARBA" id="ARBA00022679"/>
    </source>
</evidence>
<feature type="domain" description="U-box" evidence="9">
    <location>
        <begin position="304"/>
        <end position="378"/>
    </location>
</feature>
<protein>
    <recommendedName>
        <fullName evidence="3">RING-type E3 ubiquitin transferase</fullName>
        <ecNumber evidence="3">2.3.2.27</ecNumber>
    </recommendedName>
</protein>
<keyword evidence="6" id="KW-0833">Ubl conjugation pathway</keyword>
<dbReference type="SMART" id="SM00504">
    <property type="entry name" value="Ubox"/>
    <property type="match status" value="1"/>
</dbReference>
<dbReference type="PROSITE" id="PS51698">
    <property type="entry name" value="U_BOX"/>
    <property type="match status" value="1"/>
</dbReference>
<dbReference type="InterPro" id="IPR003613">
    <property type="entry name" value="Ubox_domain"/>
</dbReference>
<evidence type="ECO:0000256" key="5">
    <source>
        <dbReference type="ARBA" id="ARBA00022737"/>
    </source>
</evidence>
<comment type="catalytic activity">
    <reaction evidence="1">
        <text>S-ubiquitinyl-[E2 ubiquitin-conjugating enzyme]-L-cysteine + [acceptor protein]-L-lysine = [E2 ubiquitin-conjugating enzyme]-L-cysteine + N(6)-ubiquitinyl-[acceptor protein]-L-lysine.</text>
        <dbReference type="EC" id="2.3.2.27"/>
    </reaction>
</comment>
<dbReference type="SUPFAM" id="SSF48371">
    <property type="entry name" value="ARM repeat"/>
    <property type="match status" value="1"/>
</dbReference>
<dbReference type="Proteomes" id="UP000734854">
    <property type="component" value="Unassembled WGS sequence"/>
</dbReference>
<comment type="pathway">
    <text evidence="2">Protein modification; protein ubiquitination.</text>
</comment>
<dbReference type="InterPro" id="IPR058678">
    <property type="entry name" value="ARM_PUB"/>
</dbReference>
<feature type="region of interest" description="Disordered" evidence="8">
    <location>
        <begin position="377"/>
        <end position="398"/>
    </location>
</feature>
<dbReference type="InterPro" id="IPR045210">
    <property type="entry name" value="RING-Ubox_PUB"/>
</dbReference>
<dbReference type="EC" id="2.3.2.27" evidence="3"/>
<dbReference type="PANTHER" id="PTHR23315">
    <property type="entry name" value="U BOX DOMAIN-CONTAINING"/>
    <property type="match status" value="1"/>
</dbReference>
<dbReference type="Gene3D" id="1.25.10.10">
    <property type="entry name" value="Leucine-rich Repeat Variant"/>
    <property type="match status" value="1"/>
</dbReference>